<feature type="domain" description="NAD-dependent epimerase/dehydratase" evidence="1">
    <location>
        <begin position="2"/>
        <end position="233"/>
    </location>
</feature>
<dbReference type="InterPro" id="IPR051783">
    <property type="entry name" value="NAD(P)-dependent_oxidoreduct"/>
</dbReference>
<sequence length="335" mass="37844">MILVTGGTGLVGAHLLLHLLQLGKEVKATYRTTSNLKEVEKVFSYYSEASNSLFKKINWVEADLNDIPALEIAFQNVTQVYHCAALISFNPSDYELLRTVNVEGTKNIVNLCIAHQIKKLCYVSSIAAIGRTLDEQAATEETDWTTHHANVYALSKMDAELEVWRGSQENLPVVIVNPGVIIGPGFWDTGTGLLFQNAYKARKFYPPGGTAFVAVQDVVSLMTQLMDAAVKNEKFIAVAENLSYKEILDRLTKAFNRSGPKIQLKFWQLELFWRLDWLAVLLTNRDRRLTKNSVRSLRKTQRFNNSKSKEFLGRSYESLENIITLSCAKFIEENP</sequence>
<organism evidence="2 3">
    <name type="scientific">Arenibacter antarcticus</name>
    <dbReference type="NCBI Taxonomy" id="2040469"/>
    <lineage>
        <taxon>Bacteria</taxon>
        <taxon>Pseudomonadati</taxon>
        <taxon>Bacteroidota</taxon>
        <taxon>Flavobacteriia</taxon>
        <taxon>Flavobacteriales</taxon>
        <taxon>Flavobacteriaceae</taxon>
        <taxon>Arenibacter</taxon>
    </lineage>
</organism>
<dbReference type="InterPro" id="IPR001509">
    <property type="entry name" value="Epimerase_deHydtase"/>
</dbReference>
<dbReference type="EMBL" id="JBHUOK010000032">
    <property type="protein sequence ID" value="MFD2791036.1"/>
    <property type="molecule type" value="Genomic_DNA"/>
</dbReference>
<dbReference type="PANTHER" id="PTHR48079:SF6">
    <property type="entry name" value="NAD(P)-BINDING DOMAIN-CONTAINING PROTEIN-RELATED"/>
    <property type="match status" value="1"/>
</dbReference>
<evidence type="ECO:0000259" key="1">
    <source>
        <dbReference type="Pfam" id="PF01370"/>
    </source>
</evidence>
<dbReference type="PANTHER" id="PTHR48079">
    <property type="entry name" value="PROTEIN YEEZ"/>
    <property type="match status" value="1"/>
</dbReference>
<dbReference type="RefSeq" id="WP_251806243.1">
    <property type="nucleotide sequence ID" value="NZ_CP166679.1"/>
</dbReference>
<dbReference type="InterPro" id="IPR036291">
    <property type="entry name" value="NAD(P)-bd_dom_sf"/>
</dbReference>
<dbReference type="Gene3D" id="3.40.50.720">
    <property type="entry name" value="NAD(P)-binding Rossmann-like Domain"/>
    <property type="match status" value="1"/>
</dbReference>
<dbReference type="Proteomes" id="UP001597532">
    <property type="component" value="Unassembled WGS sequence"/>
</dbReference>
<gene>
    <name evidence="2" type="ORF">ACFS1K_14770</name>
</gene>
<reference evidence="3" key="1">
    <citation type="journal article" date="2019" name="Int. J. Syst. Evol. Microbiol.">
        <title>The Global Catalogue of Microorganisms (GCM) 10K type strain sequencing project: providing services to taxonomists for standard genome sequencing and annotation.</title>
        <authorList>
            <consortium name="The Broad Institute Genomics Platform"/>
            <consortium name="The Broad Institute Genome Sequencing Center for Infectious Disease"/>
            <person name="Wu L."/>
            <person name="Ma J."/>
        </authorList>
    </citation>
    <scope>NUCLEOTIDE SEQUENCE [LARGE SCALE GENOMIC DNA]</scope>
    <source>
        <strain evidence="3">KCTC 52924</strain>
    </source>
</reference>
<evidence type="ECO:0000313" key="3">
    <source>
        <dbReference type="Proteomes" id="UP001597532"/>
    </source>
</evidence>
<keyword evidence="3" id="KW-1185">Reference proteome</keyword>
<dbReference type="SUPFAM" id="SSF51735">
    <property type="entry name" value="NAD(P)-binding Rossmann-fold domains"/>
    <property type="match status" value="1"/>
</dbReference>
<name>A0ABW5VM37_9FLAO</name>
<accession>A0ABW5VM37</accession>
<proteinExistence type="predicted"/>
<dbReference type="Pfam" id="PF01370">
    <property type="entry name" value="Epimerase"/>
    <property type="match status" value="1"/>
</dbReference>
<protein>
    <submittedName>
        <fullName evidence="2">NAD-dependent epimerase/dehydratase family protein</fullName>
    </submittedName>
</protein>
<evidence type="ECO:0000313" key="2">
    <source>
        <dbReference type="EMBL" id="MFD2791036.1"/>
    </source>
</evidence>
<comment type="caution">
    <text evidence="2">The sequence shown here is derived from an EMBL/GenBank/DDBJ whole genome shotgun (WGS) entry which is preliminary data.</text>
</comment>